<evidence type="ECO:0000256" key="1">
    <source>
        <dbReference type="SAM" id="MobiDB-lite"/>
    </source>
</evidence>
<dbReference type="PRINTS" id="PR00394">
    <property type="entry name" value="RHSPROTEIN"/>
</dbReference>
<dbReference type="InterPro" id="IPR022385">
    <property type="entry name" value="Rhs_assc_core"/>
</dbReference>
<evidence type="ECO:0000313" key="3">
    <source>
        <dbReference type="Proteomes" id="UP001209730"/>
    </source>
</evidence>
<dbReference type="Proteomes" id="UP001209730">
    <property type="component" value="Unassembled WGS sequence"/>
</dbReference>
<organism evidence="2 3">
    <name type="scientific">Microbulbifer thermotolerans</name>
    <dbReference type="NCBI Taxonomy" id="252514"/>
    <lineage>
        <taxon>Bacteria</taxon>
        <taxon>Pseudomonadati</taxon>
        <taxon>Pseudomonadota</taxon>
        <taxon>Gammaproteobacteria</taxon>
        <taxon>Cellvibrionales</taxon>
        <taxon>Microbulbiferaceae</taxon>
        <taxon>Microbulbifer</taxon>
    </lineage>
</organism>
<dbReference type="RefSeq" id="WP_266066773.1">
    <property type="nucleotide sequence ID" value="NZ_JAPHQB010000067.1"/>
</dbReference>
<dbReference type="InterPro" id="IPR050708">
    <property type="entry name" value="T6SS_VgrG/RHS"/>
</dbReference>
<dbReference type="EMBL" id="JAPHQB010000067">
    <property type="protein sequence ID" value="MCX2803382.1"/>
    <property type="molecule type" value="Genomic_DNA"/>
</dbReference>
<sequence>MRFQGQYYDEETGLHYNRFRYYDPEVGAFTQQDPIGLLGGVNNYQYVPNPVSWVDPYGLTCKEETLNSSVKKGSRPDFIVGSNGTTVSTSQSRMRQGFDNAGFPSQDVISPTSGNVVGRAHTLPNGNIVRTMAADGRNPRRASFTNANGGPIDPFTGKPPQPPSGLTRAGRKQFVRERSHIVQGP</sequence>
<gene>
    <name evidence="2" type="ORF">OQJ68_16515</name>
</gene>
<accession>A0AB35I0N9</accession>
<dbReference type="Gene3D" id="2.180.10.10">
    <property type="entry name" value="RHS repeat-associated core"/>
    <property type="match status" value="1"/>
</dbReference>
<comment type="caution">
    <text evidence="2">The sequence shown here is derived from an EMBL/GenBank/DDBJ whole genome shotgun (WGS) entry which is preliminary data.</text>
</comment>
<dbReference type="NCBIfam" id="TIGR03696">
    <property type="entry name" value="Rhs_assc_core"/>
    <property type="match status" value="1"/>
</dbReference>
<proteinExistence type="predicted"/>
<feature type="compositionally biased region" description="Basic and acidic residues" evidence="1">
    <location>
        <begin position="174"/>
        <end position="185"/>
    </location>
</feature>
<evidence type="ECO:0000313" key="2">
    <source>
        <dbReference type="EMBL" id="MCX2803382.1"/>
    </source>
</evidence>
<dbReference type="AlphaFoldDB" id="A0AB35I0N9"/>
<reference evidence="2" key="1">
    <citation type="submission" date="2022-11" db="EMBL/GenBank/DDBJ databases">
        <title>Chitin-degrading and fungicidal potential of chitinolytic bacterial strains from marine environment of the Pacific Ocean regions.</title>
        <authorList>
            <person name="Pentekhina I."/>
            <person name="Nedashkovskaya O."/>
            <person name="Seitkalieva A."/>
            <person name="Podvolotskaya A."/>
            <person name="Tekutyeva L."/>
            <person name="Balabanova L."/>
        </authorList>
    </citation>
    <scope>NUCLEOTIDE SEQUENCE</scope>
    <source>
        <strain evidence="2">KMM 6838</strain>
    </source>
</reference>
<protein>
    <submittedName>
        <fullName evidence="2">RHS repeat-associated core domain-containing protein</fullName>
    </submittedName>
</protein>
<feature type="region of interest" description="Disordered" evidence="1">
    <location>
        <begin position="135"/>
        <end position="185"/>
    </location>
</feature>
<dbReference type="PANTHER" id="PTHR32305:SF15">
    <property type="entry name" value="PROTEIN RHSA-RELATED"/>
    <property type="match status" value="1"/>
</dbReference>
<dbReference type="PANTHER" id="PTHR32305">
    <property type="match status" value="1"/>
</dbReference>
<name>A0AB35I0N9_MICTH</name>